<reference evidence="2" key="1">
    <citation type="submission" date="2020-03" db="EMBL/GenBank/DDBJ databases">
        <title>The deep terrestrial virosphere.</title>
        <authorList>
            <person name="Holmfeldt K."/>
            <person name="Nilsson E."/>
            <person name="Simone D."/>
            <person name="Lopez-Fernandez M."/>
            <person name="Wu X."/>
            <person name="de Brujin I."/>
            <person name="Lundin D."/>
            <person name="Andersson A."/>
            <person name="Bertilsson S."/>
            <person name="Dopson M."/>
        </authorList>
    </citation>
    <scope>NUCLEOTIDE SEQUENCE</scope>
    <source>
        <strain evidence="2">MM415B04169</strain>
    </source>
</reference>
<accession>A0A6M3LH29</accession>
<dbReference type="EMBL" id="MT143165">
    <property type="protein sequence ID" value="QJA93639.1"/>
    <property type="molecule type" value="Genomic_DNA"/>
</dbReference>
<protein>
    <submittedName>
        <fullName evidence="2">Uncharacterized protein</fullName>
    </submittedName>
</protein>
<gene>
    <name evidence="2" type="ORF">MM415B04169_0008</name>
</gene>
<name>A0A6M3LH29_9ZZZZ</name>
<evidence type="ECO:0000256" key="1">
    <source>
        <dbReference type="SAM" id="MobiDB-lite"/>
    </source>
</evidence>
<sequence length="68" mass="8089">MGTELTEIYEKETGQKAMYRMESSYYHTLRYVRWLEAKLESLEKPEPEPCGHEDRSWFKKGEPCPKCG</sequence>
<organism evidence="2">
    <name type="scientific">viral metagenome</name>
    <dbReference type="NCBI Taxonomy" id="1070528"/>
    <lineage>
        <taxon>unclassified sequences</taxon>
        <taxon>metagenomes</taxon>
        <taxon>organismal metagenomes</taxon>
    </lineage>
</organism>
<evidence type="ECO:0000313" key="2">
    <source>
        <dbReference type="EMBL" id="QJA93639.1"/>
    </source>
</evidence>
<proteinExistence type="predicted"/>
<dbReference type="AlphaFoldDB" id="A0A6M3LH29"/>
<feature type="region of interest" description="Disordered" evidence="1">
    <location>
        <begin position="44"/>
        <end position="68"/>
    </location>
</feature>